<evidence type="ECO:0000256" key="9">
    <source>
        <dbReference type="ARBA" id="ARBA00038298"/>
    </source>
</evidence>
<evidence type="ECO:0000259" key="13">
    <source>
        <dbReference type="Pfam" id="PF01529"/>
    </source>
</evidence>
<accession>A0A0C9XBP8</accession>
<dbReference type="InterPro" id="IPR001594">
    <property type="entry name" value="Palmitoyltrfase_DHHC"/>
</dbReference>
<dbReference type="Proteomes" id="UP000054477">
    <property type="component" value="Unassembled WGS sequence"/>
</dbReference>
<dbReference type="EC" id="2.3.1.225" evidence="11"/>
<evidence type="ECO:0000256" key="3">
    <source>
        <dbReference type="ARBA" id="ARBA00022692"/>
    </source>
</evidence>
<dbReference type="GO" id="GO:0006612">
    <property type="term" value="P:protein targeting to membrane"/>
    <property type="evidence" value="ECO:0007669"/>
    <property type="project" value="TreeGrafter"/>
</dbReference>
<feature type="region of interest" description="Disordered" evidence="12">
    <location>
        <begin position="249"/>
        <end position="284"/>
    </location>
</feature>
<dbReference type="GO" id="GO:0005783">
    <property type="term" value="C:endoplasmic reticulum"/>
    <property type="evidence" value="ECO:0007669"/>
    <property type="project" value="TreeGrafter"/>
</dbReference>
<dbReference type="HOGENOM" id="CLU_023534_0_0_1"/>
<keyword evidence="6" id="KW-0564">Palmitate</keyword>
<dbReference type="PROSITE" id="PS50216">
    <property type="entry name" value="DHHC"/>
    <property type="match status" value="1"/>
</dbReference>
<keyword evidence="7" id="KW-0449">Lipoprotein</keyword>
<feature type="transmembrane region" description="Helical" evidence="11">
    <location>
        <begin position="89"/>
        <end position="109"/>
    </location>
</feature>
<comment type="catalytic activity">
    <reaction evidence="10 11">
        <text>L-cysteinyl-[protein] + hexadecanoyl-CoA = S-hexadecanoyl-L-cysteinyl-[protein] + CoA</text>
        <dbReference type="Rhea" id="RHEA:36683"/>
        <dbReference type="Rhea" id="RHEA-COMP:10131"/>
        <dbReference type="Rhea" id="RHEA-COMP:11032"/>
        <dbReference type="ChEBI" id="CHEBI:29950"/>
        <dbReference type="ChEBI" id="CHEBI:57287"/>
        <dbReference type="ChEBI" id="CHEBI:57379"/>
        <dbReference type="ChEBI" id="CHEBI:74151"/>
        <dbReference type="EC" id="2.3.1.225"/>
    </reaction>
</comment>
<evidence type="ECO:0000256" key="10">
    <source>
        <dbReference type="ARBA" id="ARBA00048048"/>
    </source>
</evidence>
<keyword evidence="2 11" id="KW-0808">Transferase</keyword>
<dbReference type="Pfam" id="PF01529">
    <property type="entry name" value="DHHC"/>
    <property type="match status" value="1"/>
</dbReference>
<gene>
    <name evidence="14" type="ORF">K443DRAFT_393861</name>
</gene>
<feature type="compositionally biased region" description="Basic residues" evidence="12">
    <location>
        <begin position="267"/>
        <end position="282"/>
    </location>
</feature>
<organism evidence="14 15">
    <name type="scientific">Laccaria amethystina LaAM-08-1</name>
    <dbReference type="NCBI Taxonomy" id="1095629"/>
    <lineage>
        <taxon>Eukaryota</taxon>
        <taxon>Fungi</taxon>
        <taxon>Dikarya</taxon>
        <taxon>Basidiomycota</taxon>
        <taxon>Agaricomycotina</taxon>
        <taxon>Agaricomycetes</taxon>
        <taxon>Agaricomycetidae</taxon>
        <taxon>Agaricales</taxon>
        <taxon>Agaricineae</taxon>
        <taxon>Hydnangiaceae</taxon>
        <taxon>Laccaria</taxon>
    </lineage>
</organism>
<keyword evidence="15" id="KW-1185">Reference proteome</keyword>
<dbReference type="InterPro" id="IPR039859">
    <property type="entry name" value="PFA4/ZDH16/20/ERF2-like"/>
</dbReference>
<feature type="transmembrane region" description="Helical" evidence="11">
    <location>
        <begin position="47"/>
        <end position="69"/>
    </location>
</feature>
<evidence type="ECO:0000256" key="4">
    <source>
        <dbReference type="ARBA" id="ARBA00022989"/>
    </source>
</evidence>
<sequence>MADPGASKLSDFNNVLPPHDHTCCGVVEHAAITVREKRSSRTTKQPWIVLKLMVFVTIGILGYTSYVYIGRLCLPMIRKHSGAPAGRGTGIALLAVYAILLLWVVWAYLRVILTPPGFAKDHIPKSARPLLPPANPLRLSWRSGTPDIELGIGEPTQALSKHQIQPSLSAASQSHYPINGIGGPSYEDMLMSPRKSSSVRYASGEMDNVARLPMPVVKQDEEGAKKEAEPQSAAGVSDVTPWASLNGEATLAGNSVGGPQSEDISRKASRSSRKKPSTHITRRPPTTAVLLPAHRYCSKDEIVKPYRAHHCRACGTCVLKYDHHCPWIGQCVGARNHKFFLNFCQATFVFSSFVFATLIVYTVRMMNASSSDLDPQIIVIIALAGLFAVFTSTLVVTHVHMILKGQTTVESMSIRSMRERESATLQRAYSWWEFGARKRTLKEWDHEWGALSTEGHIWWMGSRGEEWFSVMGSNALGWVFPIGRSSDDGLSYPVNPRFDEDGRWRRREEWPEALR</sequence>
<dbReference type="EMBL" id="KN838538">
    <property type="protein sequence ID" value="KIK09670.1"/>
    <property type="molecule type" value="Genomic_DNA"/>
</dbReference>
<evidence type="ECO:0000256" key="5">
    <source>
        <dbReference type="ARBA" id="ARBA00023136"/>
    </source>
</evidence>
<evidence type="ECO:0000256" key="7">
    <source>
        <dbReference type="ARBA" id="ARBA00023288"/>
    </source>
</evidence>
<keyword evidence="4 11" id="KW-1133">Transmembrane helix</keyword>
<comment type="similarity">
    <text evidence="9">Belongs to the DHHC palmitoyltransferase family. PFA5 subfamily.</text>
</comment>
<comment type="domain">
    <text evidence="11">The DHHC domain is required for palmitoyltransferase activity.</text>
</comment>
<keyword evidence="5 11" id="KW-0472">Membrane</keyword>
<dbReference type="AlphaFoldDB" id="A0A0C9XBP8"/>
<evidence type="ECO:0000256" key="12">
    <source>
        <dbReference type="SAM" id="MobiDB-lite"/>
    </source>
</evidence>
<dbReference type="OrthoDB" id="1436450at2759"/>
<keyword evidence="3 11" id="KW-0812">Transmembrane</keyword>
<feature type="compositionally biased region" description="Basic and acidic residues" evidence="12">
    <location>
        <begin position="220"/>
        <end position="229"/>
    </location>
</feature>
<proteinExistence type="inferred from homology"/>
<feature type="region of interest" description="Disordered" evidence="12">
    <location>
        <begin position="220"/>
        <end position="239"/>
    </location>
</feature>
<dbReference type="GO" id="GO:0005794">
    <property type="term" value="C:Golgi apparatus"/>
    <property type="evidence" value="ECO:0007669"/>
    <property type="project" value="TreeGrafter"/>
</dbReference>
<evidence type="ECO:0000256" key="8">
    <source>
        <dbReference type="ARBA" id="ARBA00023315"/>
    </source>
</evidence>
<dbReference type="STRING" id="1095629.A0A0C9XBP8"/>
<feature type="transmembrane region" description="Helical" evidence="11">
    <location>
        <begin position="339"/>
        <end position="363"/>
    </location>
</feature>
<evidence type="ECO:0000313" key="14">
    <source>
        <dbReference type="EMBL" id="KIK09670.1"/>
    </source>
</evidence>
<protein>
    <recommendedName>
        <fullName evidence="11">Palmitoyltransferase</fullName>
        <ecNumber evidence="11">2.3.1.225</ecNumber>
    </recommendedName>
</protein>
<feature type="domain" description="Palmitoyltransferase DHHC" evidence="13">
    <location>
        <begin position="294"/>
        <end position="413"/>
    </location>
</feature>
<reference evidence="15" key="2">
    <citation type="submission" date="2015-01" db="EMBL/GenBank/DDBJ databases">
        <title>Evolutionary Origins and Diversification of the Mycorrhizal Mutualists.</title>
        <authorList>
            <consortium name="DOE Joint Genome Institute"/>
            <consortium name="Mycorrhizal Genomics Consortium"/>
            <person name="Kohler A."/>
            <person name="Kuo A."/>
            <person name="Nagy L.G."/>
            <person name="Floudas D."/>
            <person name="Copeland A."/>
            <person name="Barry K.W."/>
            <person name="Cichocki N."/>
            <person name="Veneault-Fourrey C."/>
            <person name="LaButti K."/>
            <person name="Lindquist E.A."/>
            <person name="Lipzen A."/>
            <person name="Lundell T."/>
            <person name="Morin E."/>
            <person name="Murat C."/>
            <person name="Riley R."/>
            <person name="Ohm R."/>
            <person name="Sun H."/>
            <person name="Tunlid A."/>
            <person name="Henrissat B."/>
            <person name="Grigoriev I.V."/>
            <person name="Hibbett D.S."/>
            <person name="Martin F."/>
        </authorList>
    </citation>
    <scope>NUCLEOTIDE SEQUENCE [LARGE SCALE GENOMIC DNA]</scope>
    <source>
        <strain evidence="15">LaAM-08-1</strain>
    </source>
</reference>
<evidence type="ECO:0000256" key="6">
    <source>
        <dbReference type="ARBA" id="ARBA00023139"/>
    </source>
</evidence>
<dbReference type="PANTHER" id="PTHR22883:SF23">
    <property type="entry name" value="PALMITOYLTRANSFERASE ZDHHC6"/>
    <property type="match status" value="1"/>
</dbReference>
<evidence type="ECO:0000256" key="1">
    <source>
        <dbReference type="ARBA" id="ARBA00004141"/>
    </source>
</evidence>
<evidence type="ECO:0000256" key="2">
    <source>
        <dbReference type="ARBA" id="ARBA00022679"/>
    </source>
</evidence>
<dbReference type="GO" id="GO:0016020">
    <property type="term" value="C:membrane"/>
    <property type="evidence" value="ECO:0007669"/>
    <property type="project" value="UniProtKB-SubCell"/>
</dbReference>
<reference evidence="14 15" key="1">
    <citation type="submission" date="2014-04" db="EMBL/GenBank/DDBJ databases">
        <authorList>
            <consortium name="DOE Joint Genome Institute"/>
            <person name="Kuo A."/>
            <person name="Kohler A."/>
            <person name="Nagy L.G."/>
            <person name="Floudas D."/>
            <person name="Copeland A."/>
            <person name="Barry K.W."/>
            <person name="Cichocki N."/>
            <person name="Veneault-Fourrey C."/>
            <person name="LaButti K."/>
            <person name="Lindquist E.A."/>
            <person name="Lipzen A."/>
            <person name="Lundell T."/>
            <person name="Morin E."/>
            <person name="Murat C."/>
            <person name="Sun H."/>
            <person name="Tunlid A."/>
            <person name="Henrissat B."/>
            <person name="Grigoriev I.V."/>
            <person name="Hibbett D.S."/>
            <person name="Martin F."/>
            <person name="Nordberg H.P."/>
            <person name="Cantor M.N."/>
            <person name="Hua S.X."/>
        </authorList>
    </citation>
    <scope>NUCLEOTIDE SEQUENCE [LARGE SCALE GENOMIC DNA]</scope>
    <source>
        <strain evidence="14 15">LaAM-08-1</strain>
    </source>
</reference>
<keyword evidence="8 11" id="KW-0012">Acyltransferase</keyword>
<dbReference type="GO" id="GO:0019706">
    <property type="term" value="F:protein-cysteine S-palmitoyltransferase activity"/>
    <property type="evidence" value="ECO:0007669"/>
    <property type="project" value="UniProtKB-EC"/>
</dbReference>
<name>A0A0C9XBP8_9AGAR</name>
<comment type="subcellular location">
    <subcellularLocation>
        <location evidence="1">Membrane</location>
        <topology evidence="1">Multi-pass membrane protein</topology>
    </subcellularLocation>
</comment>
<evidence type="ECO:0000256" key="11">
    <source>
        <dbReference type="RuleBase" id="RU079119"/>
    </source>
</evidence>
<feature type="transmembrane region" description="Helical" evidence="11">
    <location>
        <begin position="375"/>
        <end position="396"/>
    </location>
</feature>
<dbReference type="PANTHER" id="PTHR22883">
    <property type="entry name" value="ZINC FINGER DHHC DOMAIN CONTAINING PROTEIN"/>
    <property type="match status" value="1"/>
</dbReference>
<evidence type="ECO:0000313" key="15">
    <source>
        <dbReference type="Proteomes" id="UP000054477"/>
    </source>
</evidence>